<dbReference type="GO" id="GO:0005634">
    <property type="term" value="C:nucleus"/>
    <property type="evidence" value="ECO:0007669"/>
    <property type="project" value="UniProtKB-SubCell"/>
</dbReference>
<feature type="compositionally biased region" description="Polar residues" evidence="3">
    <location>
        <begin position="67"/>
        <end position="76"/>
    </location>
</feature>
<dbReference type="InterPro" id="IPR011993">
    <property type="entry name" value="PH-like_dom_sf"/>
</dbReference>
<dbReference type="InterPro" id="IPR000156">
    <property type="entry name" value="Ran_bind_dom"/>
</dbReference>
<evidence type="ECO:0000256" key="1">
    <source>
        <dbReference type="ARBA" id="ARBA00004123"/>
    </source>
</evidence>
<proteinExistence type="predicted"/>
<feature type="compositionally biased region" description="Low complexity" evidence="3">
    <location>
        <begin position="77"/>
        <end position="96"/>
    </location>
</feature>
<gene>
    <name evidence="5" type="ORF">KQX54_014308</name>
</gene>
<reference evidence="5 6" key="1">
    <citation type="journal article" date="2021" name="J. Hered.">
        <title>A chromosome-level genome assembly of the parasitoid wasp, Cotesia glomerata (Hymenoptera: Braconidae).</title>
        <authorList>
            <person name="Pinto B.J."/>
            <person name="Weis J.J."/>
            <person name="Gamble T."/>
            <person name="Ode P.J."/>
            <person name="Paul R."/>
            <person name="Zaspel J.M."/>
        </authorList>
    </citation>
    <scope>NUCLEOTIDE SEQUENCE [LARGE SCALE GENOMIC DNA]</scope>
    <source>
        <strain evidence="5">CgM1</strain>
    </source>
</reference>
<organism evidence="5 6">
    <name type="scientific">Cotesia glomerata</name>
    <name type="common">Lepidopteran parasitic wasp</name>
    <name type="synonym">Apanteles glomeratus</name>
    <dbReference type="NCBI Taxonomy" id="32391"/>
    <lineage>
        <taxon>Eukaryota</taxon>
        <taxon>Metazoa</taxon>
        <taxon>Ecdysozoa</taxon>
        <taxon>Arthropoda</taxon>
        <taxon>Hexapoda</taxon>
        <taxon>Insecta</taxon>
        <taxon>Pterygota</taxon>
        <taxon>Neoptera</taxon>
        <taxon>Endopterygota</taxon>
        <taxon>Hymenoptera</taxon>
        <taxon>Apocrita</taxon>
        <taxon>Ichneumonoidea</taxon>
        <taxon>Braconidae</taxon>
        <taxon>Microgastrinae</taxon>
        <taxon>Cotesia</taxon>
    </lineage>
</organism>
<dbReference type="SUPFAM" id="SSF50729">
    <property type="entry name" value="PH domain-like"/>
    <property type="match status" value="1"/>
</dbReference>
<dbReference type="InterPro" id="IPR045255">
    <property type="entry name" value="RanBP1-like"/>
</dbReference>
<dbReference type="SMART" id="SM00160">
    <property type="entry name" value="RanBD"/>
    <property type="match status" value="1"/>
</dbReference>
<dbReference type="Proteomes" id="UP000826195">
    <property type="component" value="Unassembled WGS sequence"/>
</dbReference>
<dbReference type="GO" id="GO:0006611">
    <property type="term" value="P:protein export from nucleus"/>
    <property type="evidence" value="ECO:0007669"/>
    <property type="project" value="TreeGrafter"/>
</dbReference>
<accession>A0AAV7IBU0</accession>
<dbReference type="AlphaFoldDB" id="A0AAV7IBU0"/>
<evidence type="ECO:0000313" key="6">
    <source>
        <dbReference type="Proteomes" id="UP000826195"/>
    </source>
</evidence>
<dbReference type="CDD" id="cd13180">
    <property type="entry name" value="RanBD_RanBP3"/>
    <property type="match status" value="1"/>
</dbReference>
<feature type="domain" description="RanBD1" evidence="4">
    <location>
        <begin position="236"/>
        <end position="322"/>
    </location>
</feature>
<name>A0AAV7IBU0_COTGL</name>
<dbReference type="PROSITE" id="PS50196">
    <property type="entry name" value="RANBD1"/>
    <property type="match status" value="1"/>
</dbReference>
<evidence type="ECO:0000313" key="5">
    <source>
        <dbReference type="EMBL" id="KAH0549796.1"/>
    </source>
</evidence>
<comment type="caution">
    <text evidence="5">The sequence shown here is derived from an EMBL/GenBank/DDBJ whole genome shotgun (WGS) entry which is preliminary data.</text>
</comment>
<evidence type="ECO:0000259" key="4">
    <source>
        <dbReference type="PROSITE" id="PS50196"/>
    </source>
</evidence>
<dbReference type="PANTHER" id="PTHR23138">
    <property type="entry name" value="RAN BINDING PROTEIN"/>
    <property type="match status" value="1"/>
</dbReference>
<comment type="subcellular location">
    <subcellularLocation>
        <location evidence="1">Nucleus</location>
    </subcellularLocation>
</comment>
<feature type="compositionally biased region" description="Polar residues" evidence="3">
    <location>
        <begin position="42"/>
        <end position="57"/>
    </location>
</feature>
<feature type="region of interest" description="Disordered" evidence="3">
    <location>
        <begin position="1"/>
        <end position="151"/>
    </location>
</feature>
<evidence type="ECO:0000256" key="3">
    <source>
        <dbReference type="SAM" id="MobiDB-lite"/>
    </source>
</evidence>
<keyword evidence="6" id="KW-1185">Reference proteome</keyword>
<keyword evidence="2" id="KW-0539">Nucleus</keyword>
<dbReference type="Pfam" id="PF00638">
    <property type="entry name" value="Ran_BP1"/>
    <property type="match status" value="1"/>
</dbReference>
<feature type="compositionally biased region" description="Polar residues" evidence="3">
    <location>
        <begin position="25"/>
        <end position="34"/>
    </location>
</feature>
<dbReference type="Gene3D" id="2.30.29.30">
    <property type="entry name" value="Pleckstrin-homology domain (PH domain)/Phosphotyrosine-binding domain (PTB)"/>
    <property type="match status" value="1"/>
</dbReference>
<feature type="compositionally biased region" description="Basic and acidic residues" evidence="3">
    <location>
        <begin position="98"/>
        <end position="136"/>
    </location>
</feature>
<dbReference type="PANTHER" id="PTHR23138:SF142">
    <property type="entry name" value="RAN-BINDING PROTEIN 3B-RELATED"/>
    <property type="match status" value="1"/>
</dbReference>
<dbReference type="EMBL" id="JAHXZJ010001864">
    <property type="protein sequence ID" value="KAH0549796.1"/>
    <property type="molecule type" value="Genomic_DNA"/>
</dbReference>
<protein>
    <recommendedName>
        <fullName evidence="4">RanBD1 domain-containing protein</fullName>
    </recommendedName>
</protein>
<sequence>MADCEDSTDDNCRPQETLVMKLNTPAESNKNSSYGPILVQSKFGNSPCNESNQSLSNFGGLKPSILRPSQLSTITITPGPSTKSSSDSQQSQSSPTKISEKAVLEKDNSTDKNGKSADEQVDIEHSNTENSKKESAKVAAPKFLPLATNNPKENNSICNTIGTVNNLTTSFVFGQNIKDRVTVGKNNDSSEVESKKCTKEDSIKANKSSELLFSNAATVCGSTTKSGLTLSQAAHEVEEANRASKRKYNQVILLTGEEEEVNILQINCKLFTFDKGTGGWKERGRGILRLNDRDEESRLVGRATGTQRLILNTKIWPEMTAERAGPKSLRLTAMDIHGDIRIFVVQAAPAEVDQLYNLLLQRLERAKENQPKKFAADH</sequence>
<evidence type="ECO:0000256" key="2">
    <source>
        <dbReference type="ARBA" id="ARBA00023242"/>
    </source>
</evidence>